<sequence>MRKAFLSLTLIGMVFLTSCGGGKDTVEATDAQETAVASEESVTYAVNTEVSTTNWKGGKFYQDTTKPEEGHYGSVKLKSGEVTVKDGVLEAGHFVADQTTFESADLNEDPDTKAKLDGHLKSADFLDVEKFPEATFHVTSAKKLDAGDFNTEISGNLKFRDIEKNITFKANVKEEAGTVTIKSEEFAINRQDFGIVYKGGGDSVIKDEVILQVDITANAK</sequence>
<dbReference type="Pfam" id="PF04264">
    <property type="entry name" value="YceI"/>
    <property type="match status" value="1"/>
</dbReference>
<evidence type="ECO:0000313" key="2">
    <source>
        <dbReference type="EMBL" id="MET3730723.1"/>
    </source>
</evidence>
<gene>
    <name evidence="2" type="ORF">ABID46_000275</name>
</gene>
<protein>
    <submittedName>
        <fullName evidence="2">Polyisoprenoid-binding protein YceI</fullName>
    </submittedName>
</protein>
<dbReference type="Gene3D" id="2.40.128.110">
    <property type="entry name" value="Lipid/polyisoprenoid-binding, YceI-like"/>
    <property type="match status" value="1"/>
</dbReference>
<name>A0ABV2LQ73_9FLAO</name>
<dbReference type="SMART" id="SM00867">
    <property type="entry name" value="YceI"/>
    <property type="match status" value="1"/>
</dbReference>
<reference evidence="2 3" key="1">
    <citation type="submission" date="2024-06" db="EMBL/GenBank/DDBJ databases">
        <title>Genomic Encyclopedia of Type Strains, Phase IV (KMG-IV): sequencing the most valuable type-strain genomes for metagenomic binning, comparative biology and taxonomic classification.</title>
        <authorList>
            <person name="Goeker M."/>
        </authorList>
    </citation>
    <scope>NUCLEOTIDE SEQUENCE [LARGE SCALE GENOMIC DNA]</scope>
    <source>
        <strain evidence="2 3">DSM 29388</strain>
    </source>
</reference>
<dbReference type="RefSeq" id="WP_354506077.1">
    <property type="nucleotide sequence ID" value="NZ_JBEPMO010000001.1"/>
</dbReference>
<keyword evidence="3" id="KW-1185">Reference proteome</keyword>
<accession>A0ABV2LQ73</accession>
<feature type="domain" description="Lipid/polyisoprenoid-binding YceI-like" evidence="1">
    <location>
        <begin position="43"/>
        <end position="218"/>
    </location>
</feature>
<dbReference type="InterPro" id="IPR007372">
    <property type="entry name" value="Lipid/polyisoprenoid-bd_YceI"/>
</dbReference>
<dbReference type="PROSITE" id="PS51257">
    <property type="entry name" value="PROKAR_LIPOPROTEIN"/>
    <property type="match status" value="1"/>
</dbReference>
<dbReference type="SUPFAM" id="SSF101874">
    <property type="entry name" value="YceI-like"/>
    <property type="match status" value="1"/>
</dbReference>
<dbReference type="PANTHER" id="PTHR34406">
    <property type="entry name" value="PROTEIN YCEI"/>
    <property type="match status" value="1"/>
</dbReference>
<dbReference type="Proteomes" id="UP001549146">
    <property type="component" value="Unassembled WGS sequence"/>
</dbReference>
<evidence type="ECO:0000259" key="1">
    <source>
        <dbReference type="SMART" id="SM00867"/>
    </source>
</evidence>
<proteinExistence type="predicted"/>
<dbReference type="InterPro" id="IPR036761">
    <property type="entry name" value="TTHA0802/YceI-like_sf"/>
</dbReference>
<evidence type="ECO:0000313" key="3">
    <source>
        <dbReference type="Proteomes" id="UP001549146"/>
    </source>
</evidence>
<organism evidence="2 3">
    <name type="scientific">Moheibacter stercoris</name>
    <dbReference type="NCBI Taxonomy" id="1628251"/>
    <lineage>
        <taxon>Bacteria</taxon>
        <taxon>Pseudomonadati</taxon>
        <taxon>Bacteroidota</taxon>
        <taxon>Flavobacteriia</taxon>
        <taxon>Flavobacteriales</taxon>
        <taxon>Weeksellaceae</taxon>
        <taxon>Moheibacter</taxon>
    </lineage>
</organism>
<dbReference type="EMBL" id="JBEPMO010000001">
    <property type="protein sequence ID" value="MET3730723.1"/>
    <property type="molecule type" value="Genomic_DNA"/>
</dbReference>
<dbReference type="PANTHER" id="PTHR34406:SF1">
    <property type="entry name" value="PROTEIN YCEI"/>
    <property type="match status" value="1"/>
</dbReference>
<comment type="caution">
    <text evidence="2">The sequence shown here is derived from an EMBL/GenBank/DDBJ whole genome shotgun (WGS) entry which is preliminary data.</text>
</comment>